<dbReference type="EMBL" id="CM039430">
    <property type="protein sequence ID" value="KAI4345414.1"/>
    <property type="molecule type" value="Genomic_DNA"/>
</dbReference>
<keyword evidence="2" id="KW-1185">Reference proteome</keyword>
<protein>
    <submittedName>
        <fullName evidence="1">Uncharacterized protein</fullName>
    </submittedName>
</protein>
<gene>
    <name evidence="1" type="ORF">L6164_012541</name>
</gene>
<evidence type="ECO:0000313" key="1">
    <source>
        <dbReference type="EMBL" id="KAI4345414.1"/>
    </source>
</evidence>
<reference evidence="1 2" key="1">
    <citation type="journal article" date="2022" name="DNA Res.">
        <title>Chromosomal-level genome assembly of the orchid tree Bauhinia variegata (Leguminosae; Cercidoideae) supports the allotetraploid origin hypothesis of Bauhinia.</title>
        <authorList>
            <person name="Zhong Y."/>
            <person name="Chen Y."/>
            <person name="Zheng D."/>
            <person name="Pang J."/>
            <person name="Liu Y."/>
            <person name="Luo S."/>
            <person name="Meng S."/>
            <person name="Qian L."/>
            <person name="Wei D."/>
            <person name="Dai S."/>
            <person name="Zhou R."/>
        </authorList>
    </citation>
    <scope>NUCLEOTIDE SEQUENCE [LARGE SCALE GENOMIC DNA]</scope>
    <source>
        <strain evidence="1">BV-YZ2020</strain>
    </source>
</reference>
<organism evidence="1 2">
    <name type="scientific">Bauhinia variegata</name>
    <name type="common">Purple orchid tree</name>
    <name type="synonym">Phanera variegata</name>
    <dbReference type="NCBI Taxonomy" id="167791"/>
    <lineage>
        <taxon>Eukaryota</taxon>
        <taxon>Viridiplantae</taxon>
        <taxon>Streptophyta</taxon>
        <taxon>Embryophyta</taxon>
        <taxon>Tracheophyta</taxon>
        <taxon>Spermatophyta</taxon>
        <taxon>Magnoliopsida</taxon>
        <taxon>eudicotyledons</taxon>
        <taxon>Gunneridae</taxon>
        <taxon>Pentapetalae</taxon>
        <taxon>rosids</taxon>
        <taxon>fabids</taxon>
        <taxon>Fabales</taxon>
        <taxon>Fabaceae</taxon>
        <taxon>Cercidoideae</taxon>
        <taxon>Cercideae</taxon>
        <taxon>Bauhiniinae</taxon>
        <taxon>Bauhinia</taxon>
    </lineage>
</organism>
<name>A0ACB9PBW0_BAUVA</name>
<proteinExistence type="predicted"/>
<sequence length="629" mass="69762">MAGAQSTVFSLGTPLNNPTTRRTYPLLVVSSISTARSSKLRQRKNHLRLKILKTLRKPHLPNTPPLPQEPPPLPSTTQKQDLRVEIPAEQTNDENGGVVSIEGDELEKIPVSETVGVSGEYNDFAGKLSAGSILKYGAYLVGVFMFQTICSVWVMSNSISEQKAGDSVMGNMEIDERGKGESLPYVNGKALRGSKGSHALYPDYQSEMEKKIEEIRAMAREARRIEEKKEEEAGNPEIGDEDAIYSHRLDIEKEINARLEKLQSKMNSSRDKSKASHVNQLGTSVKSGDSLNVNQGKERLMFEKKLKYRSPSSTNSAKISKGFQGKAPIAKTRGSASKGTTKENGTAATDSMQTLYKNKKVNIEDIEERDSRLSLEDGGNLVREESKPLLMNGKNLVEEINRPNGETERGAKSNEVSSDGLQETSFGRSTLEVKQSRKSRESEMENFKGSVEDNQDGSSGFEKDDLRSINRSPKHGLAEKISAANGVKAKPANTETDMWWTKLRHVLVILMRREHGEEGARAIYSLKVTSQEQDQSVYSYTVAFEDEADANNFCFLLESFFEDLGDFCADVFPLSTQELEEAVKSHAKKVIVVKKKQLQLYAGQPLADVEMALCSLIGKDQNLRPIDLI</sequence>
<accession>A0ACB9PBW0</accession>
<dbReference type="Proteomes" id="UP000828941">
    <property type="component" value="Chromosome 5"/>
</dbReference>
<evidence type="ECO:0000313" key="2">
    <source>
        <dbReference type="Proteomes" id="UP000828941"/>
    </source>
</evidence>
<comment type="caution">
    <text evidence="1">The sequence shown here is derived from an EMBL/GenBank/DDBJ whole genome shotgun (WGS) entry which is preliminary data.</text>
</comment>